<name>A0A7T8H0Y8_CALRO</name>
<accession>A0A7T8H0Y8</accession>
<dbReference type="Gene3D" id="3.30.365.10">
    <property type="entry name" value="Aldehyde oxidase/xanthine dehydrogenase, molybdopterin binding domain"/>
    <property type="match status" value="1"/>
</dbReference>
<dbReference type="InterPro" id="IPR037165">
    <property type="entry name" value="AldOxase/xan_DH_Mopterin-bd_sf"/>
</dbReference>
<dbReference type="Proteomes" id="UP000595437">
    <property type="component" value="Chromosome 10"/>
</dbReference>
<feature type="non-terminal residue" evidence="1">
    <location>
        <position position="64"/>
    </location>
</feature>
<evidence type="ECO:0000313" key="1">
    <source>
        <dbReference type="EMBL" id="QQP41403.1"/>
    </source>
</evidence>
<protein>
    <submittedName>
        <fullName evidence="1">Uncharacterized protein</fullName>
    </submittedName>
</protein>
<dbReference type="SUPFAM" id="SSF56003">
    <property type="entry name" value="Molybdenum cofactor-binding domain"/>
    <property type="match status" value="1"/>
</dbReference>
<organism evidence="1 2">
    <name type="scientific">Caligus rogercresseyi</name>
    <name type="common">Sea louse</name>
    <dbReference type="NCBI Taxonomy" id="217165"/>
    <lineage>
        <taxon>Eukaryota</taxon>
        <taxon>Metazoa</taxon>
        <taxon>Ecdysozoa</taxon>
        <taxon>Arthropoda</taxon>
        <taxon>Crustacea</taxon>
        <taxon>Multicrustacea</taxon>
        <taxon>Hexanauplia</taxon>
        <taxon>Copepoda</taxon>
        <taxon>Siphonostomatoida</taxon>
        <taxon>Caligidae</taxon>
        <taxon>Caligus</taxon>
    </lineage>
</organism>
<gene>
    <name evidence="1" type="ORF">FKW44_015758</name>
</gene>
<evidence type="ECO:0000313" key="2">
    <source>
        <dbReference type="Proteomes" id="UP000595437"/>
    </source>
</evidence>
<sequence length="64" mass="7283">MDHLSHVTGIDPLQLRRNNFLSNGDTLLIASLLTDGNPLEKMIKKALESSDYLNRKNDIDKFNK</sequence>
<dbReference type="AlphaFoldDB" id="A0A7T8H0Y8"/>
<proteinExistence type="predicted"/>
<dbReference type="GO" id="GO:0016491">
    <property type="term" value="F:oxidoreductase activity"/>
    <property type="evidence" value="ECO:0007669"/>
    <property type="project" value="InterPro"/>
</dbReference>
<reference evidence="2" key="1">
    <citation type="submission" date="2021-01" db="EMBL/GenBank/DDBJ databases">
        <title>Caligus Genome Assembly.</title>
        <authorList>
            <person name="Gallardo-Escarate C."/>
        </authorList>
    </citation>
    <scope>NUCLEOTIDE SEQUENCE [LARGE SCALE GENOMIC DNA]</scope>
</reference>
<keyword evidence="2" id="KW-1185">Reference proteome</keyword>
<dbReference type="EMBL" id="CP045899">
    <property type="protein sequence ID" value="QQP41403.1"/>
    <property type="molecule type" value="Genomic_DNA"/>
</dbReference>